<dbReference type="Proteomes" id="UP000325577">
    <property type="component" value="Linkage Group LG8"/>
</dbReference>
<protein>
    <recommendedName>
        <fullName evidence="2">MULE transposase domain-containing protein</fullName>
    </recommendedName>
</protein>
<evidence type="ECO:0000259" key="2">
    <source>
        <dbReference type="Pfam" id="PF10551"/>
    </source>
</evidence>
<accession>A0A5J4ZI40</accession>
<reference evidence="3 4" key="1">
    <citation type="submission" date="2019-09" db="EMBL/GenBank/DDBJ databases">
        <title>A chromosome-level genome assembly of the Chinese tupelo Nyssa sinensis.</title>
        <authorList>
            <person name="Yang X."/>
            <person name="Kang M."/>
            <person name="Yang Y."/>
            <person name="Xiong H."/>
            <person name="Wang M."/>
            <person name="Zhang Z."/>
            <person name="Wang Z."/>
            <person name="Wu H."/>
            <person name="Ma T."/>
            <person name="Liu J."/>
            <person name="Xi Z."/>
        </authorList>
    </citation>
    <scope>NUCLEOTIDE SEQUENCE [LARGE SCALE GENOMIC DNA]</scope>
    <source>
        <strain evidence="3">J267</strain>
        <tissue evidence="3">Leaf</tissue>
    </source>
</reference>
<sequence length="353" mass="38980">MVNTISNVDPNKYSYIELLQDVGELSLSHVSAVIGFAINLHCDIPGSNARMIVSSDLDVLKMFEIHNSREINIYVTTMSAVPCHTVNVNETVKISSQTSEDEISDSDNVYGLTSENEAFVPSVGENLRNSTFNIAASPSVNVKVHSGDDLSDFESNDDVEYNPSSEGSNTDEGEGKGKSIREAIKTNLDMKVDAMQTYLQKTYGIEASKMQLYKAKMRELDEIEGKHGSSYTMLPMYASEIRRTNPGSLVKIEYQRPSLLMNPLFKRIFITFETLFKRFKAGCRPFIGIDGCHLKGPYSGVLLAAVSLNGNNGLFPIAVGVVESENRHSWGFFIQNLNTIIGAHSSSALDLYE</sequence>
<name>A0A5J4ZI40_9ASTE</name>
<dbReference type="Pfam" id="PF10551">
    <property type="entry name" value="MULE"/>
    <property type="match status" value="1"/>
</dbReference>
<gene>
    <name evidence="3" type="ORF">F0562_017609</name>
</gene>
<dbReference type="AlphaFoldDB" id="A0A5J4ZI40"/>
<evidence type="ECO:0000313" key="3">
    <source>
        <dbReference type="EMBL" id="KAA8517316.1"/>
    </source>
</evidence>
<feature type="domain" description="MULE transposase" evidence="2">
    <location>
        <begin position="287"/>
        <end position="344"/>
    </location>
</feature>
<dbReference type="PANTHER" id="PTHR31973">
    <property type="entry name" value="POLYPROTEIN, PUTATIVE-RELATED"/>
    <property type="match status" value="1"/>
</dbReference>
<dbReference type="PANTHER" id="PTHR31973:SF197">
    <property type="entry name" value="SWIM-TYPE DOMAIN-CONTAINING PROTEIN"/>
    <property type="match status" value="1"/>
</dbReference>
<evidence type="ECO:0000256" key="1">
    <source>
        <dbReference type="SAM" id="MobiDB-lite"/>
    </source>
</evidence>
<dbReference type="EMBL" id="CM018051">
    <property type="protein sequence ID" value="KAA8517316.1"/>
    <property type="molecule type" value="Genomic_DNA"/>
</dbReference>
<keyword evidence="4" id="KW-1185">Reference proteome</keyword>
<evidence type="ECO:0000313" key="4">
    <source>
        <dbReference type="Proteomes" id="UP000325577"/>
    </source>
</evidence>
<feature type="region of interest" description="Disordered" evidence="1">
    <location>
        <begin position="146"/>
        <end position="177"/>
    </location>
</feature>
<feature type="compositionally biased region" description="Acidic residues" evidence="1">
    <location>
        <begin position="149"/>
        <end position="160"/>
    </location>
</feature>
<proteinExistence type="predicted"/>
<dbReference type="OrthoDB" id="683469at2759"/>
<organism evidence="3 4">
    <name type="scientific">Nyssa sinensis</name>
    <dbReference type="NCBI Taxonomy" id="561372"/>
    <lineage>
        <taxon>Eukaryota</taxon>
        <taxon>Viridiplantae</taxon>
        <taxon>Streptophyta</taxon>
        <taxon>Embryophyta</taxon>
        <taxon>Tracheophyta</taxon>
        <taxon>Spermatophyta</taxon>
        <taxon>Magnoliopsida</taxon>
        <taxon>eudicotyledons</taxon>
        <taxon>Gunneridae</taxon>
        <taxon>Pentapetalae</taxon>
        <taxon>asterids</taxon>
        <taxon>Cornales</taxon>
        <taxon>Nyssaceae</taxon>
        <taxon>Nyssa</taxon>
    </lineage>
</organism>
<dbReference type="InterPro" id="IPR018289">
    <property type="entry name" value="MULE_transposase_dom"/>
</dbReference>